<dbReference type="GO" id="GO:0016491">
    <property type="term" value="F:oxidoreductase activity"/>
    <property type="evidence" value="ECO:0007669"/>
    <property type="project" value="UniProtKB-KW"/>
</dbReference>
<evidence type="ECO:0000313" key="3">
    <source>
        <dbReference type="EMBL" id="QQG35175.1"/>
    </source>
</evidence>
<dbReference type="PANTHER" id="PTHR43669">
    <property type="entry name" value="5-KETO-D-GLUCONATE 5-REDUCTASE"/>
    <property type="match status" value="1"/>
</dbReference>
<dbReference type="InterPro" id="IPR036291">
    <property type="entry name" value="NAD(P)-bd_dom_sf"/>
</dbReference>
<name>A0A7T5R0D0_9BACT</name>
<sequence length="347" mass="36903">MTNPLGAIAPYADVSDMTIAITGGATGLGRSVVDALAHLHVRKLIVIDIRDDIFPELKAKYGDKVETIAFNLATAQDADYVSLAGKVSQAAIDPADGKPHLDVFFGNAGILKATAKKPYEATKDFDLAELHASFNVNAAANAMMFKLLKPLLESSQGRFVFTTSPTSGRTADTKYPSYGSSKAYQEQFMGCLAAGNPEVPVLAFDPGRLDATGVRAEAYPQEVPGAQPGPSDILEPLLLLMARDTDIANLRGHVVQVNNVEDIDVKGRRVNKRVKEADGSEGFAVIIKKRPLASRPGEGDVVSCFVTSHSRALVGADPLPPYDPNGKTLGEIYGLPSEQIGNKMAPV</sequence>
<dbReference type="AlphaFoldDB" id="A0A7T5R0D0"/>
<evidence type="ECO:0000256" key="1">
    <source>
        <dbReference type="ARBA" id="ARBA00006484"/>
    </source>
</evidence>
<evidence type="ECO:0000256" key="2">
    <source>
        <dbReference type="ARBA" id="ARBA00023002"/>
    </source>
</evidence>
<comment type="similarity">
    <text evidence="1">Belongs to the short-chain dehydrogenases/reductases (SDR) family.</text>
</comment>
<organism evidence="3 4">
    <name type="scientific">Micavibrio aeruginosavorus</name>
    <dbReference type="NCBI Taxonomy" id="349221"/>
    <lineage>
        <taxon>Bacteria</taxon>
        <taxon>Pseudomonadati</taxon>
        <taxon>Bdellovibrionota</taxon>
        <taxon>Bdellovibrionia</taxon>
        <taxon>Bdellovibrionales</taxon>
        <taxon>Pseudobdellovibrionaceae</taxon>
        <taxon>Micavibrio</taxon>
    </lineage>
</organism>
<proteinExistence type="inferred from homology"/>
<protein>
    <submittedName>
        <fullName evidence="3">SDR family NAD(P)-dependent oxidoreductase</fullName>
    </submittedName>
</protein>
<dbReference type="Gene3D" id="3.40.50.720">
    <property type="entry name" value="NAD(P)-binding Rossmann-like Domain"/>
    <property type="match status" value="1"/>
</dbReference>
<dbReference type="Pfam" id="PF00106">
    <property type="entry name" value="adh_short"/>
    <property type="match status" value="1"/>
</dbReference>
<dbReference type="SUPFAM" id="SSF51735">
    <property type="entry name" value="NAD(P)-binding Rossmann-fold domains"/>
    <property type="match status" value="1"/>
</dbReference>
<dbReference type="Proteomes" id="UP000595362">
    <property type="component" value="Chromosome"/>
</dbReference>
<dbReference type="EMBL" id="CP066681">
    <property type="protein sequence ID" value="QQG35175.1"/>
    <property type="molecule type" value="Genomic_DNA"/>
</dbReference>
<reference evidence="3 4" key="1">
    <citation type="submission" date="2020-07" db="EMBL/GenBank/DDBJ databases">
        <title>Huge and variable diversity of episymbiotic CPR bacteria and DPANN archaea in groundwater ecosystems.</title>
        <authorList>
            <person name="He C.Y."/>
            <person name="Keren R."/>
            <person name="Whittaker M."/>
            <person name="Farag I.F."/>
            <person name="Doudna J."/>
            <person name="Cate J.H.D."/>
            <person name="Banfield J.F."/>
        </authorList>
    </citation>
    <scope>NUCLEOTIDE SEQUENCE [LARGE SCALE GENOMIC DNA]</scope>
    <source>
        <strain evidence="3">NC_groundwater_70_Ag_B-0.1um_54_66</strain>
    </source>
</reference>
<dbReference type="PRINTS" id="PR00081">
    <property type="entry name" value="GDHRDH"/>
</dbReference>
<evidence type="ECO:0000313" key="4">
    <source>
        <dbReference type="Proteomes" id="UP000595362"/>
    </source>
</evidence>
<gene>
    <name evidence="3" type="ORF">HYS17_06275</name>
</gene>
<keyword evidence="2" id="KW-0560">Oxidoreductase</keyword>
<dbReference type="PANTHER" id="PTHR43669:SF3">
    <property type="entry name" value="ALCOHOL DEHYDROGENASE, PUTATIVE (AFU_ORTHOLOGUE AFUA_3G03445)-RELATED"/>
    <property type="match status" value="1"/>
</dbReference>
<dbReference type="InterPro" id="IPR002347">
    <property type="entry name" value="SDR_fam"/>
</dbReference>
<accession>A0A7T5R0D0</accession>